<dbReference type="NCBIfam" id="NF041390">
    <property type="entry name" value="TadE_Rv3655c"/>
    <property type="match status" value="1"/>
</dbReference>
<dbReference type="InterPro" id="IPR012495">
    <property type="entry name" value="TadE-like_dom"/>
</dbReference>
<keyword evidence="1" id="KW-0812">Transmembrane</keyword>
<protein>
    <submittedName>
        <fullName evidence="3">Flp pilus assembly protein TadG</fullName>
    </submittedName>
</protein>
<dbReference type="RefSeq" id="WP_246360080.1">
    <property type="nucleotide sequence ID" value="NZ_CCXJ01000050.1"/>
</dbReference>
<dbReference type="Pfam" id="PF07811">
    <property type="entry name" value="TadE"/>
    <property type="match status" value="1"/>
</dbReference>
<dbReference type="InterPro" id="IPR049790">
    <property type="entry name" value="Rv3655c/TadE"/>
</dbReference>
<feature type="domain" description="TadE-like" evidence="2">
    <location>
        <begin position="21"/>
        <end position="63"/>
    </location>
</feature>
<evidence type="ECO:0000256" key="1">
    <source>
        <dbReference type="SAM" id="Phobius"/>
    </source>
</evidence>
<evidence type="ECO:0000313" key="4">
    <source>
        <dbReference type="Proteomes" id="UP001240447"/>
    </source>
</evidence>
<keyword evidence="1" id="KW-1133">Transmembrane helix</keyword>
<dbReference type="Proteomes" id="UP001240447">
    <property type="component" value="Unassembled WGS sequence"/>
</dbReference>
<dbReference type="EMBL" id="JAUSQM010000001">
    <property type="protein sequence ID" value="MDP9820940.1"/>
    <property type="molecule type" value="Genomic_DNA"/>
</dbReference>
<reference evidence="3 4" key="1">
    <citation type="submission" date="2023-07" db="EMBL/GenBank/DDBJ databases">
        <title>Sequencing the genomes of 1000 actinobacteria strains.</title>
        <authorList>
            <person name="Klenk H.-P."/>
        </authorList>
    </citation>
    <scope>NUCLEOTIDE SEQUENCE [LARGE SCALE GENOMIC DNA]</scope>
    <source>
        <strain evidence="3 4">GD13</strain>
    </source>
</reference>
<organism evidence="3 4">
    <name type="scientific">Nocardioides massiliensis</name>
    <dbReference type="NCBI Taxonomy" id="1325935"/>
    <lineage>
        <taxon>Bacteria</taxon>
        <taxon>Bacillati</taxon>
        <taxon>Actinomycetota</taxon>
        <taxon>Actinomycetes</taxon>
        <taxon>Propionibacteriales</taxon>
        <taxon>Nocardioidaceae</taxon>
        <taxon>Nocardioides</taxon>
    </lineage>
</organism>
<proteinExistence type="predicted"/>
<evidence type="ECO:0000259" key="2">
    <source>
        <dbReference type="Pfam" id="PF07811"/>
    </source>
</evidence>
<keyword evidence="1" id="KW-0472">Membrane</keyword>
<comment type="caution">
    <text evidence="3">The sequence shown here is derived from an EMBL/GenBank/DDBJ whole genome shotgun (WGS) entry which is preliminary data.</text>
</comment>
<gene>
    <name evidence="3" type="ORF">J2S59_000749</name>
</gene>
<accession>A0ABT9NM89</accession>
<keyword evidence="4" id="KW-1185">Reference proteome</keyword>
<feature type="transmembrane region" description="Helical" evidence="1">
    <location>
        <begin position="27"/>
        <end position="49"/>
    </location>
</feature>
<sequence length="134" mass="14247">MRPDIPFVRSRLPRTGRGARGSVTAEAAMVLPVLVLVTLALVWLSGLVLTQVRLVDSARETARAIARDDPVEAAWAQGRRVAPEGARFELDTRDGLVAVTVRAQPSVPRFLQFLPRPTLAAEAVTAAEASGGPG</sequence>
<name>A0ABT9NM89_9ACTN</name>
<evidence type="ECO:0000313" key="3">
    <source>
        <dbReference type="EMBL" id="MDP9820940.1"/>
    </source>
</evidence>